<reference evidence="2" key="1">
    <citation type="journal article" date="2019" name="Int. J. Syst. Evol. Microbiol.">
        <title>The Global Catalogue of Microorganisms (GCM) 10K type strain sequencing project: providing services to taxonomists for standard genome sequencing and annotation.</title>
        <authorList>
            <consortium name="The Broad Institute Genomics Platform"/>
            <consortium name="The Broad Institute Genome Sequencing Center for Infectious Disease"/>
            <person name="Wu L."/>
            <person name="Ma J."/>
        </authorList>
    </citation>
    <scope>NUCLEOTIDE SEQUENCE [LARGE SCALE GENOMIC DNA]</scope>
    <source>
        <strain evidence="2">JCM 4087</strain>
    </source>
</reference>
<keyword evidence="2" id="KW-1185">Reference proteome</keyword>
<evidence type="ECO:0000313" key="2">
    <source>
        <dbReference type="Proteomes" id="UP001596091"/>
    </source>
</evidence>
<protein>
    <submittedName>
        <fullName evidence="1">Uncharacterized protein</fullName>
    </submittedName>
</protein>
<gene>
    <name evidence="1" type="ORF">ACFPT7_00025</name>
</gene>
<name>A0ABW1E9K0_9BACT</name>
<organism evidence="1 2">
    <name type="scientific">Acidicapsa dinghuensis</name>
    <dbReference type="NCBI Taxonomy" id="2218256"/>
    <lineage>
        <taxon>Bacteria</taxon>
        <taxon>Pseudomonadati</taxon>
        <taxon>Acidobacteriota</taxon>
        <taxon>Terriglobia</taxon>
        <taxon>Terriglobales</taxon>
        <taxon>Acidobacteriaceae</taxon>
        <taxon>Acidicapsa</taxon>
    </lineage>
</organism>
<dbReference type="EMBL" id="JBHSPH010000001">
    <property type="protein sequence ID" value="MFC5860669.1"/>
    <property type="molecule type" value="Genomic_DNA"/>
</dbReference>
<sequence length="91" mass="10028">MNLITHALNTSRSVSGSFPVSLTIRPACGLPGEYIFSTDNTSLLRMLHRQTDLPESVLEKFETTLLATSNAKLLAVELNDQTLTQIGYFVD</sequence>
<dbReference type="RefSeq" id="WP_263335395.1">
    <property type="nucleotide sequence ID" value="NZ_JAGSYH010000002.1"/>
</dbReference>
<accession>A0ABW1E9K0</accession>
<comment type="caution">
    <text evidence="1">The sequence shown here is derived from an EMBL/GenBank/DDBJ whole genome shotgun (WGS) entry which is preliminary data.</text>
</comment>
<evidence type="ECO:0000313" key="1">
    <source>
        <dbReference type="EMBL" id="MFC5860669.1"/>
    </source>
</evidence>
<dbReference type="Proteomes" id="UP001596091">
    <property type="component" value="Unassembled WGS sequence"/>
</dbReference>
<proteinExistence type="predicted"/>